<dbReference type="Proteomes" id="UP000054279">
    <property type="component" value="Unassembled WGS sequence"/>
</dbReference>
<feature type="signal peptide" evidence="2">
    <location>
        <begin position="1"/>
        <end position="32"/>
    </location>
</feature>
<keyword evidence="1" id="KW-0862">Zinc</keyword>
<feature type="binding site" evidence="1">
    <location>
        <position position="96"/>
    </location>
    <ligand>
        <name>Zn(2+)</name>
        <dbReference type="ChEBI" id="CHEBI:29105"/>
    </ligand>
</feature>
<dbReference type="SUPFAM" id="SSF158745">
    <property type="entry name" value="LanC-like"/>
    <property type="match status" value="1"/>
</dbReference>
<dbReference type="InterPro" id="IPR012341">
    <property type="entry name" value="6hp_glycosidase-like_sf"/>
</dbReference>
<dbReference type="GO" id="GO:0046872">
    <property type="term" value="F:metal ion binding"/>
    <property type="evidence" value="ECO:0007669"/>
    <property type="project" value="UniProtKB-KW"/>
</dbReference>
<dbReference type="GO" id="GO:0005975">
    <property type="term" value="P:carbohydrate metabolic process"/>
    <property type="evidence" value="ECO:0007669"/>
    <property type="project" value="InterPro"/>
</dbReference>
<organism evidence="3 4">
    <name type="scientific">Sphaerobolus stellatus (strain SS14)</name>
    <dbReference type="NCBI Taxonomy" id="990650"/>
    <lineage>
        <taxon>Eukaryota</taxon>
        <taxon>Fungi</taxon>
        <taxon>Dikarya</taxon>
        <taxon>Basidiomycota</taxon>
        <taxon>Agaricomycotina</taxon>
        <taxon>Agaricomycetes</taxon>
        <taxon>Phallomycetidae</taxon>
        <taxon>Geastrales</taxon>
        <taxon>Sphaerobolaceae</taxon>
        <taxon>Sphaerobolus</taxon>
    </lineage>
</organism>
<feature type="binding site" evidence="1">
    <location>
        <position position="95"/>
    </location>
    <ligand>
        <name>Zn(2+)</name>
        <dbReference type="ChEBI" id="CHEBI:29105"/>
    </ligand>
</feature>
<keyword evidence="2" id="KW-0732">Signal</keyword>
<accession>A0A0C9UA02</accession>
<keyword evidence="1" id="KW-0479">Metal-binding</keyword>
<protein>
    <submittedName>
        <fullName evidence="3">Uncharacterized protein</fullName>
    </submittedName>
</protein>
<dbReference type="GO" id="GO:0031179">
    <property type="term" value="P:peptide modification"/>
    <property type="evidence" value="ECO:0007669"/>
    <property type="project" value="InterPro"/>
</dbReference>
<dbReference type="PANTHER" id="PTHR12736:SF7">
    <property type="entry name" value="LANC-LIKE PROTEIN 3"/>
    <property type="match status" value="1"/>
</dbReference>
<dbReference type="Pfam" id="PF05147">
    <property type="entry name" value="LANC_like"/>
    <property type="match status" value="2"/>
</dbReference>
<reference evidence="3 4" key="1">
    <citation type="submission" date="2014-06" db="EMBL/GenBank/DDBJ databases">
        <title>Evolutionary Origins and Diversification of the Mycorrhizal Mutualists.</title>
        <authorList>
            <consortium name="DOE Joint Genome Institute"/>
            <consortium name="Mycorrhizal Genomics Consortium"/>
            <person name="Kohler A."/>
            <person name="Kuo A."/>
            <person name="Nagy L.G."/>
            <person name="Floudas D."/>
            <person name="Copeland A."/>
            <person name="Barry K.W."/>
            <person name="Cichocki N."/>
            <person name="Veneault-Fourrey C."/>
            <person name="LaButti K."/>
            <person name="Lindquist E.A."/>
            <person name="Lipzen A."/>
            <person name="Lundell T."/>
            <person name="Morin E."/>
            <person name="Murat C."/>
            <person name="Riley R."/>
            <person name="Ohm R."/>
            <person name="Sun H."/>
            <person name="Tunlid A."/>
            <person name="Henrissat B."/>
            <person name="Grigoriev I.V."/>
            <person name="Hibbett D.S."/>
            <person name="Martin F."/>
        </authorList>
    </citation>
    <scope>NUCLEOTIDE SEQUENCE [LARGE SCALE GENOMIC DNA]</scope>
    <source>
        <strain evidence="3 4">SS14</strain>
    </source>
</reference>
<dbReference type="OrthoDB" id="10257263at2759"/>
<dbReference type="PANTHER" id="PTHR12736">
    <property type="entry name" value="LANC-LIKE PROTEIN"/>
    <property type="match status" value="1"/>
</dbReference>
<dbReference type="EMBL" id="KN838333">
    <property type="protein sequence ID" value="KIJ22371.1"/>
    <property type="molecule type" value="Genomic_DNA"/>
</dbReference>
<keyword evidence="4" id="KW-1185">Reference proteome</keyword>
<name>A0A0C9UA02_SPHS4</name>
<gene>
    <name evidence="3" type="ORF">M422DRAFT_62478</name>
</gene>
<dbReference type="HOGENOM" id="CLU_036244_3_1_1"/>
<dbReference type="InterPro" id="IPR007822">
    <property type="entry name" value="LANC-like"/>
</dbReference>
<evidence type="ECO:0000256" key="1">
    <source>
        <dbReference type="PIRSR" id="PIRSR607822-1"/>
    </source>
</evidence>
<evidence type="ECO:0000313" key="4">
    <source>
        <dbReference type="Proteomes" id="UP000054279"/>
    </source>
</evidence>
<proteinExistence type="predicted"/>
<dbReference type="GO" id="GO:0005886">
    <property type="term" value="C:plasma membrane"/>
    <property type="evidence" value="ECO:0007669"/>
    <property type="project" value="TreeGrafter"/>
</dbReference>
<evidence type="ECO:0000313" key="3">
    <source>
        <dbReference type="EMBL" id="KIJ22371.1"/>
    </source>
</evidence>
<dbReference type="CDD" id="cd04794">
    <property type="entry name" value="euk_LANCL"/>
    <property type="match status" value="1"/>
</dbReference>
<feature type="chain" id="PRO_5002204110" evidence="2">
    <location>
        <begin position="33"/>
        <end position="188"/>
    </location>
</feature>
<dbReference type="AlphaFoldDB" id="A0A0C9UA02"/>
<dbReference type="Gene3D" id="1.50.10.10">
    <property type="match status" value="2"/>
</dbReference>
<dbReference type="PRINTS" id="PR01950">
    <property type="entry name" value="LANCSUPER"/>
</dbReference>
<sequence length="188" mass="20427">MWSWQGKRYLGGAHGVAGILHILLKCPPSVLSDNFSDILDSVNWLVHCQDQSGNWPTKVPANTEDGQISEIIKSLHLAGNLIYKRGFLRKGVGLCHGVGGSVYALLAISDVLDAKDADKGYFAQAAHLAHLAVFREAFEAKGEMDVPDHPWSMYEGLAGMCCAWGEIVSRLQSKGTRKCCGLPGFDDI</sequence>
<evidence type="ECO:0000256" key="2">
    <source>
        <dbReference type="SAM" id="SignalP"/>
    </source>
</evidence>